<organism evidence="2 3">
    <name type="scientific">Drosophila ananassae</name>
    <name type="common">Fruit fly</name>
    <dbReference type="NCBI Taxonomy" id="7217"/>
    <lineage>
        <taxon>Eukaryota</taxon>
        <taxon>Metazoa</taxon>
        <taxon>Ecdysozoa</taxon>
        <taxon>Arthropoda</taxon>
        <taxon>Hexapoda</taxon>
        <taxon>Insecta</taxon>
        <taxon>Pterygota</taxon>
        <taxon>Neoptera</taxon>
        <taxon>Endopterygota</taxon>
        <taxon>Diptera</taxon>
        <taxon>Brachycera</taxon>
        <taxon>Muscomorpha</taxon>
        <taxon>Ephydroidea</taxon>
        <taxon>Drosophilidae</taxon>
        <taxon>Drosophila</taxon>
        <taxon>Sophophora</taxon>
    </lineage>
</organism>
<dbReference type="OMA" id="CLEPFAA"/>
<dbReference type="EMBL" id="CH902619">
    <property type="protein sequence ID" value="EDV36010.1"/>
    <property type="molecule type" value="Genomic_DNA"/>
</dbReference>
<name>B3MIV0_DROAN</name>
<feature type="coiled-coil region" evidence="1">
    <location>
        <begin position="136"/>
        <end position="184"/>
    </location>
</feature>
<dbReference type="PhylomeDB" id="B3MIV0"/>
<dbReference type="Proteomes" id="UP000007801">
    <property type="component" value="Unassembled WGS sequence"/>
</dbReference>
<keyword evidence="1" id="KW-0175">Coiled coil</keyword>
<dbReference type="GeneID" id="6495604"/>
<keyword evidence="3" id="KW-1185">Reference proteome</keyword>
<dbReference type="STRING" id="7217.B3MIV0"/>
<evidence type="ECO:0000256" key="1">
    <source>
        <dbReference type="SAM" id="Coils"/>
    </source>
</evidence>
<protein>
    <submittedName>
        <fullName evidence="2">Uncharacterized protein</fullName>
    </submittedName>
</protein>
<proteinExistence type="predicted"/>
<dbReference type="AlphaFoldDB" id="B3MIV0"/>
<accession>B3MIV0</accession>
<dbReference type="OrthoDB" id="7925836at2759"/>
<dbReference type="HOGENOM" id="CLU_116445_0_0_1"/>
<gene>
    <name evidence="2" type="primary">Dana\GF12757</name>
    <name evidence="2" type="synonym">dana_GLEANR_12774</name>
    <name evidence="2" type="ORF">GF12757</name>
</gene>
<evidence type="ECO:0000313" key="3">
    <source>
        <dbReference type="Proteomes" id="UP000007801"/>
    </source>
</evidence>
<dbReference type="FunCoup" id="B3MIV0">
    <property type="interactions" value="16"/>
</dbReference>
<reference evidence="2 3" key="1">
    <citation type="journal article" date="2007" name="Nature">
        <title>Evolution of genes and genomes on the Drosophila phylogeny.</title>
        <authorList>
            <consortium name="Drosophila 12 Genomes Consortium"/>
            <person name="Clark A.G."/>
            <person name="Eisen M.B."/>
            <person name="Smith D.R."/>
            <person name="Bergman C.M."/>
            <person name="Oliver B."/>
            <person name="Markow T.A."/>
            <person name="Kaufman T.C."/>
            <person name="Kellis M."/>
            <person name="Gelbart W."/>
            <person name="Iyer V.N."/>
            <person name="Pollard D.A."/>
            <person name="Sackton T.B."/>
            <person name="Larracuente A.M."/>
            <person name="Singh N.D."/>
            <person name="Abad J.P."/>
            <person name="Abt D.N."/>
            <person name="Adryan B."/>
            <person name="Aguade M."/>
            <person name="Akashi H."/>
            <person name="Anderson W.W."/>
            <person name="Aquadro C.F."/>
            <person name="Ardell D.H."/>
            <person name="Arguello R."/>
            <person name="Artieri C.G."/>
            <person name="Barbash D.A."/>
            <person name="Barker D."/>
            <person name="Barsanti P."/>
            <person name="Batterham P."/>
            <person name="Batzoglou S."/>
            <person name="Begun D."/>
            <person name="Bhutkar A."/>
            <person name="Blanco E."/>
            <person name="Bosak S.A."/>
            <person name="Bradley R.K."/>
            <person name="Brand A.D."/>
            <person name="Brent M.R."/>
            <person name="Brooks A.N."/>
            <person name="Brown R.H."/>
            <person name="Butlin R.K."/>
            <person name="Caggese C."/>
            <person name="Calvi B.R."/>
            <person name="Bernardo de Carvalho A."/>
            <person name="Caspi A."/>
            <person name="Castrezana S."/>
            <person name="Celniker S.E."/>
            <person name="Chang J.L."/>
            <person name="Chapple C."/>
            <person name="Chatterji S."/>
            <person name="Chinwalla A."/>
            <person name="Civetta A."/>
            <person name="Clifton S.W."/>
            <person name="Comeron J.M."/>
            <person name="Costello J.C."/>
            <person name="Coyne J.A."/>
            <person name="Daub J."/>
            <person name="David R.G."/>
            <person name="Delcher A.L."/>
            <person name="Delehaunty K."/>
            <person name="Do C.B."/>
            <person name="Ebling H."/>
            <person name="Edwards K."/>
            <person name="Eickbush T."/>
            <person name="Evans J.D."/>
            <person name="Filipski A."/>
            <person name="Findeiss S."/>
            <person name="Freyhult E."/>
            <person name="Fulton L."/>
            <person name="Fulton R."/>
            <person name="Garcia A.C."/>
            <person name="Gardiner A."/>
            <person name="Garfield D.A."/>
            <person name="Garvin B.E."/>
            <person name="Gibson G."/>
            <person name="Gilbert D."/>
            <person name="Gnerre S."/>
            <person name="Godfrey J."/>
            <person name="Good R."/>
            <person name="Gotea V."/>
            <person name="Gravely B."/>
            <person name="Greenberg A.J."/>
            <person name="Griffiths-Jones S."/>
            <person name="Gross S."/>
            <person name="Guigo R."/>
            <person name="Gustafson E.A."/>
            <person name="Haerty W."/>
            <person name="Hahn M.W."/>
            <person name="Halligan D.L."/>
            <person name="Halpern A.L."/>
            <person name="Halter G.M."/>
            <person name="Han M.V."/>
            <person name="Heger A."/>
            <person name="Hillier L."/>
            <person name="Hinrichs A.S."/>
            <person name="Holmes I."/>
            <person name="Hoskins R.A."/>
            <person name="Hubisz M.J."/>
            <person name="Hultmark D."/>
            <person name="Huntley M.A."/>
            <person name="Jaffe D.B."/>
            <person name="Jagadeeshan S."/>
            <person name="Jeck W.R."/>
            <person name="Johnson J."/>
            <person name="Jones C.D."/>
            <person name="Jordan W.C."/>
            <person name="Karpen G.H."/>
            <person name="Kataoka E."/>
            <person name="Keightley P.D."/>
            <person name="Kheradpour P."/>
            <person name="Kirkness E.F."/>
            <person name="Koerich L.B."/>
            <person name="Kristiansen K."/>
            <person name="Kudrna D."/>
            <person name="Kulathinal R.J."/>
            <person name="Kumar S."/>
            <person name="Kwok R."/>
            <person name="Lander E."/>
            <person name="Langley C.H."/>
            <person name="Lapoint R."/>
            <person name="Lazzaro B.P."/>
            <person name="Lee S.J."/>
            <person name="Levesque L."/>
            <person name="Li R."/>
            <person name="Lin C.F."/>
            <person name="Lin M.F."/>
            <person name="Lindblad-Toh K."/>
            <person name="Llopart A."/>
            <person name="Long M."/>
            <person name="Low L."/>
            <person name="Lozovsky E."/>
            <person name="Lu J."/>
            <person name="Luo M."/>
            <person name="Machado C.A."/>
            <person name="Makalowski W."/>
            <person name="Marzo M."/>
            <person name="Matsuda M."/>
            <person name="Matzkin L."/>
            <person name="McAllister B."/>
            <person name="McBride C.S."/>
            <person name="McKernan B."/>
            <person name="McKernan K."/>
            <person name="Mendez-Lago M."/>
            <person name="Minx P."/>
            <person name="Mollenhauer M.U."/>
            <person name="Montooth K."/>
            <person name="Mount S.M."/>
            <person name="Mu X."/>
            <person name="Myers E."/>
            <person name="Negre B."/>
            <person name="Newfeld S."/>
            <person name="Nielsen R."/>
            <person name="Noor M.A."/>
            <person name="O'Grady P."/>
            <person name="Pachter L."/>
            <person name="Papaceit M."/>
            <person name="Parisi M.J."/>
            <person name="Parisi M."/>
            <person name="Parts L."/>
            <person name="Pedersen J.S."/>
            <person name="Pesole G."/>
            <person name="Phillippy A.M."/>
            <person name="Ponting C.P."/>
            <person name="Pop M."/>
            <person name="Porcelli D."/>
            <person name="Powell J.R."/>
            <person name="Prohaska S."/>
            <person name="Pruitt K."/>
            <person name="Puig M."/>
            <person name="Quesneville H."/>
            <person name="Ram K.R."/>
            <person name="Rand D."/>
            <person name="Rasmussen M.D."/>
            <person name="Reed L.K."/>
            <person name="Reenan R."/>
            <person name="Reily A."/>
            <person name="Remington K.A."/>
            <person name="Rieger T.T."/>
            <person name="Ritchie M.G."/>
            <person name="Robin C."/>
            <person name="Rogers Y.H."/>
            <person name="Rohde C."/>
            <person name="Rozas J."/>
            <person name="Rubenfield M.J."/>
            <person name="Ruiz A."/>
            <person name="Russo S."/>
            <person name="Salzberg S.L."/>
            <person name="Sanchez-Gracia A."/>
            <person name="Saranga D.J."/>
            <person name="Sato H."/>
            <person name="Schaeffer S.W."/>
            <person name="Schatz M.C."/>
            <person name="Schlenke T."/>
            <person name="Schwartz R."/>
            <person name="Segarra C."/>
            <person name="Singh R.S."/>
            <person name="Sirot L."/>
            <person name="Sirota M."/>
            <person name="Sisneros N.B."/>
            <person name="Smith C.D."/>
            <person name="Smith T.F."/>
            <person name="Spieth J."/>
            <person name="Stage D.E."/>
            <person name="Stark A."/>
            <person name="Stephan W."/>
            <person name="Strausberg R.L."/>
            <person name="Strempel S."/>
            <person name="Sturgill D."/>
            <person name="Sutton G."/>
            <person name="Sutton G.G."/>
            <person name="Tao W."/>
            <person name="Teichmann S."/>
            <person name="Tobari Y.N."/>
            <person name="Tomimura Y."/>
            <person name="Tsolas J.M."/>
            <person name="Valente V.L."/>
            <person name="Venter E."/>
            <person name="Venter J.C."/>
            <person name="Vicario S."/>
            <person name="Vieira F.G."/>
            <person name="Vilella A.J."/>
            <person name="Villasante A."/>
            <person name="Walenz B."/>
            <person name="Wang J."/>
            <person name="Wasserman M."/>
            <person name="Watts T."/>
            <person name="Wilson D."/>
            <person name="Wilson R.K."/>
            <person name="Wing R.A."/>
            <person name="Wolfner M.F."/>
            <person name="Wong A."/>
            <person name="Wong G.K."/>
            <person name="Wu C.I."/>
            <person name="Wu G."/>
            <person name="Yamamoto D."/>
            <person name="Yang H.P."/>
            <person name="Yang S.P."/>
            <person name="Yorke J.A."/>
            <person name="Yoshida K."/>
            <person name="Zdobnov E."/>
            <person name="Zhang P."/>
            <person name="Zhang Y."/>
            <person name="Zimin A.V."/>
            <person name="Baldwin J."/>
            <person name="Abdouelleil A."/>
            <person name="Abdulkadir J."/>
            <person name="Abebe A."/>
            <person name="Abera B."/>
            <person name="Abreu J."/>
            <person name="Acer S.C."/>
            <person name="Aftuck L."/>
            <person name="Alexander A."/>
            <person name="An P."/>
            <person name="Anderson E."/>
            <person name="Anderson S."/>
            <person name="Arachi H."/>
            <person name="Azer M."/>
            <person name="Bachantsang P."/>
            <person name="Barry A."/>
            <person name="Bayul T."/>
            <person name="Berlin A."/>
            <person name="Bessette D."/>
            <person name="Bloom T."/>
            <person name="Blye J."/>
            <person name="Boguslavskiy L."/>
            <person name="Bonnet C."/>
            <person name="Boukhgalter B."/>
            <person name="Bourzgui I."/>
            <person name="Brown A."/>
            <person name="Cahill P."/>
            <person name="Channer S."/>
            <person name="Cheshatsang Y."/>
            <person name="Chuda L."/>
            <person name="Citroen M."/>
            <person name="Collymore A."/>
            <person name="Cooke P."/>
            <person name="Costello M."/>
            <person name="D'Aco K."/>
            <person name="Daza R."/>
            <person name="De Haan G."/>
            <person name="DeGray S."/>
            <person name="DeMaso C."/>
            <person name="Dhargay N."/>
            <person name="Dooley K."/>
            <person name="Dooley E."/>
            <person name="Doricent M."/>
            <person name="Dorje P."/>
            <person name="Dorjee K."/>
            <person name="Dupes A."/>
            <person name="Elong R."/>
            <person name="Falk J."/>
            <person name="Farina A."/>
            <person name="Faro S."/>
            <person name="Ferguson D."/>
            <person name="Fisher S."/>
            <person name="Foley C.D."/>
            <person name="Franke A."/>
            <person name="Friedrich D."/>
            <person name="Gadbois L."/>
            <person name="Gearin G."/>
            <person name="Gearin C.R."/>
            <person name="Giannoukos G."/>
            <person name="Goode T."/>
            <person name="Graham J."/>
            <person name="Grandbois E."/>
            <person name="Grewal S."/>
            <person name="Gyaltsen K."/>
            <person name="Hafez N."/>
            <person name="Hagos B."/>
            <person name="Hall J."/>
            <person name="Henson C."/>
            <person name="Hollinger A."/>
            <person name="Honan T."/>
            <person name="Huard M.D."/>
            <person name="Hughes L."/>
            <person name="Hurhula B."/>
            <person name="Husby M.E."/>
            <person name="Kamat A."/>
            <person name="Kanga B."/>
            <person name="Kashin S."/>
            <person name="Khazanovich D."/>
            <person name="Kisner P."/>
            <person name="Lance K."/>
            <person name="Lara M."/>
            <person name="Lee W."/>
            <person name="Lennon N."/>
            <person name="Letendre F."/>
            <person name="LeVine R."/>
            <person name="Lipovsky A."/>
            <person name="Liu X."/>
            <person name="Liu J."/>
            <person name="Liu S."/>
            <person name="Lokyitsang T."/>
            <person name="Lokyitsang Y."/>
            <person name="Lubonja R."/>
            <person name="Lui A."/>
            <person name="MacDonald P."/>
            <person name="Magnisalis V."/>
            <person name="Maru K."/>
            <person name="Matthews C."/>
            <person name="McCusker W."/>
            <person name="McDonough S."/>
            <person name="Mehta T."/>
            <person name="Meldrim J."/>
            <person name="Meneus L."/>
            <person name="Mihai O."/>
            <person name="Mihalev A."/>
            <person name="Mihova T."/>
            <person name="Mittelman R."/>
            <person name="Mlenga V."/>
            <person name="Montmayeur A."/>
            <person name="Mulrain L."/>
            <person name="Navidi A."/>
            <person name="Naylor J."/>
            <person name="Negash T."/>
            <person name="Nguyen T."/>
            <person name="Nguyen N."/>
            <person name="Nicol R."/>
            <person name="Norbu C."/>
            <person name="Norbu N."/>
            <person name="Novod N."/>
            <person name="O'Neill B."/>
            <person name="Osman S."/>
            <person name="Markiewicz E."/>
            <person name="Oyono O.L."/>
            <person name="Patti C."/>
            <person name="Phunkhang P."/>
            <person name="Pierre F."/>
            <person name="Priest M."/>
            <person name="Raghuraman S."/>
            <person name="Rege F."/>
            <person name="Reyes R."/>
            <person name="Rise C."/>
            <person name="Rogov P."/>
            <person name="Ross K."/>
            <person name="Ryan E."/>
            <person name="Settipalli S."/>
            <person name="Shea T."/>
            <person name="Sherpa N."/>
            <person name="Shi L."/>
            <person name="Shih D."/>
            <person name="Sparrow T."/>
            <person name="Spaulding J."/>
            <person name="Stalker J."/>
            <person name="Stange-Thomann N."/>
            <person name="Stavropoulos S."/>
            <person name="Stone C."/>
            <person name="Strader C."/>
            <person name="Tesfaye S."/>
            <person name="Thomson T."/>
            <person name="Thoulutsang Y."/>
            <person name="Thoulutsang D."/>
            <person name="Topham K."/>
            <person name="Topping I."/>
            <person name="Tsamla T."/>
            <person name="Vassiliev H."/>
            <person name="Vo A."/>
            <person name="Wangchuk T."/>
            <person name="Wangdi T."/>
            <person name="Weiand M."/>
            <person name="Wilkinson J."/>
            <person name="Wilson A."/>
            <person name="Yadav S."/>
            <person name="Young G."/>
            <person name="Yu Q."/>
            <person name="Zembek L."/>
            <person name="Zhong D."/>
            <person name="Zimmer A."/>
            <person name="Zwirko Z."/>
            <person name="Jaffe D.B."/>
            <person name="Alvarez P."/>
            <person name="Brockman W."/>
            <person name="Butler J."/>
            <person name="Chin C."/>
            <person name="Gnerre S."/>
            <person name="Grabherr M."/>
            <person name="Kleber M."/>
            <person name="Mauceli E."/>
            <person name="MacCallum I."/>
        </authorList>
    </citation>
    <scope>NUCLEOTIDE SEQUENCE [LARGE SCALE GENOMIC DNA]</scope>
    <source>
        <strain evidence="3">Tucson 14024-0371.13</strain>
    </source>
</reference>
<sequence length="208" mass="24038">MEAKPRKTEVVVDAMFGPHQETVAQIKQAYEDATKTIFDDLSADDLSAFVNIQKENGDAYADTEALVPKLREKMTAIMMKMHLGFFHSNDIENKLLALEVLKDKFAGQEGKKWNVNEMTPEELTRPLRIQLMDSSIRYLERKIETQQQKLQIALEKSKANRERLQNIQNERVKLNAIMEQQLAEFKEIKPQILDMQKSLIDSISRPDC</sequence>
<evidence type="ECO:0000313" key="2">
    <source>
        <dbReference type="EMBL" id="EDV36010.1"/>
    </source>
</evidence>
<dbReference type="InParanoid" id="B3MIV0"/>
<dbReference type="KEGG" id="dan:6495604"/>
<dbReference type="eggNOG" id="ENOG502T3U0">
    <property type="taxonomic scope" value="Eukaryota"/>
</dbReference>